<dbReference type="EMBL" id="CAJOBC010095052">
    <property type="protein sequence ID" value="CAF4429988.1"/>
    <property type="molecule type" value="Genomic_DNA"/>
</dbReference>
<protein>
    <recommendedName>
        <fullName evidence="1">F-box domain-containing protein</fullName>
    </recommendedName>
</protein>
<dbReference type="EMBL" id="CAJNOQ010029244">
    <property type="protein sequence ID" value="CAF1567497.1"/>
    <property type="molecule type" value="Genomic_DNA"/>
</dbReference>
<evidence type="ECO:0000313" key="3">
    <source>
        <dbReference type="EMBL" id="CAF4429988.1"/>
    </source>
</evidence>
<dbReference type="InterPro" id="IPR032675">
    <property type="entry name" value="LRR_dom_sf"/>
</dbReference>
<evidence type="ECO:0000259" key="1">
    <source>
        <dbReference type="PROSITE" id="PS50181"/>
    </source>
</evidence>
<proteinExistence type="predicted"/>
<name>A0A815Y8X4_9BILA</name>
<reference evidence="2" key="1">
    <citation type="submission" date="2021-02" db="EMBL/GenBank/DDBJ databases">
        <authorList>
            <person name="Nowell W R."/>
        </authorList>
    </citation>
    <scope>NUCLEOTIDE SEQUENCE</scope>
</reference>
<dbReference type="Proteomes" id="UP000663829">
    <property type="component" value="Unassembled WGS sequence"/>
</dbReference>
<gene>
    <name evidence="2" type="ORF">GPM918_LOCUS40174</name>
    <name evidence="3" type="ORF">SRO942_LOCUS41102</name>
</gene>
<evidence type="ECO:0000313" key="2">
    <source>
        <dbReference type="EMBL" id="CAF1567497.1"/>
    </source>
</evidence>
<sequence>MSEVQTVMKLEFLPNEILMECFKYLNALDIFRSFDQLNYRFSKLIRNISLYLNCQYTCKSTFDQFCMKMLSNPDIKIQIRSLHLSNKGKCAVIQTFLSYFSLYEFFHLRSVTLTGVRQNNVEKLESMLPLMPELLHFHFIDSETTIDKLVSALLMSKLRTLSVSTLNASLIPMHQISITKLTISLCSLHKLVEILKCLPMLIYLDVKCVPNERCGWLNNKINFIDHYNINLKQLVMTELDYTFDDLVMFLKRTPNLKSLTISADDNIDMINGYRWEYLITSSLPYLDIFKFKFACSHGNKNNNILDKFEKFQSDFWQEQHHWYTECKLETDSALIYTIPYISNVYVLTPYTTRYYNRSINNTNIFDNVSNLILYQEAITLKGSYHFSNATSLTLENKLCFDDVDDQFLKTEHIHFLKMIVKLSNLKHLTISSTCEIESLLVLLQLLRQTSQLSSITIQPYRLRSFFNDDELRKYLNKMIKILDIYMYPYDSFNSSGEIEQFCKILSNIEQLTCYINQKDHLVFLLKHLSKLSVMRIFLPTLDNRDCFTRWLKDEARKLKLTLHIDFENKFEKTLCIWIDKTIR</sequence>
<dbReference type="InterPro" id="IPR001810">
    <property type="entry name" value="F-box_dom"/>
</dbReference>
<dbReference type="Proteomes" id="UP000681722">
    <property type="component" value="Unassembled WGS sequence"/>
</dbReference>
<dbReference type="PROSITE" id="PS50181">
    <property type="entry name" value="FBOX"/>
    <property type="match status" value="1"/>
</dbReference>
<dbReference type="AlphaFoldDB" id="A0A815Y8X4"/>
<dbReference type="Gene3D" id="3.80.10.10">
    <property type="entry name" value="Ribonuclease Inhibitor"/>
    <property type="match status" value="1"/>
</dbReference>
<accession>A0A815Y8X4</accession>
<keyword evidence="4" id="KW-1185">Reference proteome</keyword>
<comment type="caution">
    <text evidence="2">The sequence shown here is derived from an EMBL/GenBank/DDBJ whole genome shotgun (WGS) entry which is preliminary data.</text>
</comment>
<evidence type="ECO:0000313" key="4">
    <source>
        <dbReference type="Proteomes" id="UP000663829"/>
    </source>
</evidence>
<organism evidence="2 4">
    <name type="scientific">Didymodactylos carnosus</name>
    <dbReference type="NCBI Taxonomy" id="1234261"/>
    <lineage>
        <taxon>Eukaryota</taxon>
        <taxon>Metazoa</taxon>
        <taxon>Spiralia</taxon>
        <taxon>Gnathifera</taxon>
        <taxon>Rotifera</taxon>
        <taxon>Eurotatoria</taxon>
        <taxon>Bdelloidea</taxon>
        <taxon>Philodinida</taxon>
        <taxon>Philodinidae</taxon>
        <taxon>Didymodactylos</taxon>
    </lineage>
</organism>
<feature type="domain" description="F-box" evidence="1">
    <location>
        <begin position="7"/>
        <end position="54"/>
    </location>
</feature>
<dbReference type="OrthoDB" id="9990562at2759"/>